<dbReference type="GO" id="GO:0000981">
    <property type="term" value="F:DNA-binding transcription factor activity, RNA polymerase II-specific"/>
    <property type="evidence" value="ECO:0007669"/>
    <property type="project" value="InterPro"/>
</dbReference>
<evidence type="ECO:0000256" key="6">
    <source>
        <dbReference type="SAM" id="MobiDB-lite"/>
    </source>
</evidence>
<reference evidence="8" key="1">
    <citation type="journal article" date="2020" name="New Phytol.">
        <title>Comparative genomics reveals dynamic genome evolution in host specialist ectomycorrhizal fungi.</title>
        <authorList>
            <person name="Lofgren L.A."/>
            <person name="Nguyen N.H."/>
            <person name="Vilgalys R."/>
            <person name="Ruytinx J."/>
            <person name="Liao H.L."/>
            <person name="Branco S."/>
            <person name="Kuo A."/>
            <person name="LaButti K."/>
            <person name="Lipzen A."/>
            <person name="Andreopoulos W."/>
            <person name="Pangilinan J."/>
            <person name="Riley R."/>
            <person name="Hundley H."/>
            <person name="Na H."/>
            <person name="Barry K."/>
            <person name="Grigoriev I.V."/>
            <person name="Stajich J.E."/>
            <person name="Kennedy P.G."/>
        </authorList>
    </citation>
    <scope>NUCLEOTIDE SEQUENCE</scope>
    <source>
        <strain evidence="8">MN1</strain>
    </source>
</reference>
<evidence type="ECO:0000256" key="4">
    <source>
        <dbReference type="ARBA" id="ARBA00023163"/>
    </source>
</evidence>
<accession>A0A9P7JJ59</accession>
<dbReference type="RefSeq" id="XP_041199296.1">
    <property type="nucleotide sequence ID" value="XM_041341644.1"/>
</dbReference>
<evidence type="ECO:0000256" key="2">
    <source>
        <dbReference type="ARBA" id="ARBA00022723"/>
    </source>
</evidence>
<dbReference type="InterPro" id="IPR050815">
    <property type="entry name" value="TF_fung"/>
</dbReference>
<dbReference type="GO" id="GO:0008270">
    <property type="term" value="F:zinc ion binding"/>
    <property type="evidence" value="ECO:0007669"/>
    <property type="project" value="InterPro"/>
</dbReference>
<evidence type="ECO:0000256" key="1">
    <source>
        <dbReference type="ARBA" id="ARBA00004123"/>
    </source>
</evidence>
<dbReference type="SMART" id="SM00906">
    <property type="entry name" value="Fungal_trans"/>
    <property type="match status" value="1"/>
</dbReference>
<feature type="compositionally biased region" description="Polar residues" evidence="6">
    <location>
        <begin position="135"/>
        <end position="163"/>
    </location>
</feature>
<evidence type="ECO:0000313" key="9">
    <source>
        <dbReference type="Proteomes" id="UP000807769"/>
    </source>
</evidence>
<feature type="domain" description="Xylanolytic transcriptional activator regulatory" evidence="7">
    <location>
        <begin position="353"/>
        <end position="440"/>
    </location>
</feature>
<evidence type="ECO:0000256" key="5">
    <source>
        <dbReference type="ARBA" id="ARBA00023242"/>
    </source>
</evidence>
<keyword evidence="3" id="KW-0805">Transcription regulation</keyword>
<gene>
    <name evidence="8" type="ORF">BJ212DRAFT_1510943</name>
</gene>
<evidence type="ECO:0000313" key="8">
    <source>
        <dbReference type="EMBL" id="KAG1826043.1"/>
    </source>
</evidence>
<evidence type="ECO:0000256" key="3">
    <source>
        <dbReference type="ARBA" id="ARBA00023015"/>
    </source>
</evidence>
<dbReference type="Proteomes" id="UP000807769">
    <property type="component" value="Unassembled WGS sequence"/>
</dbReference>
<keyword evidence="2" id="KW-0479">Metal-binding</keyword>
<dbReference type="Gene3D" id="4.10.240.10">
    <property type="entry name" value="Zn(2)-C6 fungal-type DNA-binding domain"/>
    <property type="match status" value="1"/>
</dbReference>
<protein>
    <recommendedName>
        <fullName evidence="7">Xylanolytic transcriptional activator regulatory domain-containing protein</fullName>
    </recommendedName>
</protein>
<dbReference type="PANTHER" id="PTHR47338">
    <property type="entry name" value="ZN(II)2CYS6 TRANSCRIPTION FACTOR (EUROFUNG)-RELATED"/>
    <property type="match status" value="1"/>
</dbReference>
<sequence length="732" mass="81668">MPKAPGSVGSGTGGATVLKRNQVQDFFSFTPKTLKPCFRPAISAEGANCDARRPCSTCVRSHKHARDHAQPGANLPERPECTFDEVATTETPSAPSDSPKNRFERLETRIKELEALLNQKEQATSPGANPPSSLPPSSIQNSPASIQSVPPNSRPGSASTMSFPSDLESLLSPSNLDVNAQAVHPYFWNDNSHVIESESIRNDTPLLSSSTDVIWSHWPANLPHPELIRHLVDMFFLFHPHASRLFHRGTFIASLSYPPDHPDFPIAPVLHAICAVSAIYTAAGGPRTNAADFLYEGQFAQPDLPDTFAEQQATHAKETVEKYLNKGQHLVQCVQTYVLLTWYYWSCGRWVELFTCSGQSLRVAIPLGLNICPPFRSLHGSSPTMSIIPSPRTPIEDETRRNTFWLAYAVDRQHGSGTGWALSLDDDDIAQVFPVTMEQFELGIPVNYNVRQWCHVREAVLYHPPDITDSFTLYIKSTMLLSFIKNFNNRYKIKSNLGDTRFLPVRNFTAQGYGDQPDIRLSPAFLELDQLLVSFRSSFPSNLKDPFRNGLVDTHLYTTFLTAHVTRILLHEPHANIDRANCTSAAKILESARAILELIYAVWSTNYDIGLLDYFCPFCWYLAGQCFGRFLRAAQDAACIQQIDTLRAELDFVRMALSKMAERVPLSYRYHRMLDACIPEVCGPVVVHSSPADGRPVSTVTNQQLLASVSQTSTNQPDMAYFLKINNLDPQP</sequence>
<keyword evidence="4" id="KW-0804">Transcription</keyword>
<dbReference type="GeneID" id="64635660"/>
<dbReference type="CDD" id="cd12148">
    <property type="entry name" value="fungal_TF_MHR"/>
    <property type="match status" value="1"/>
</dbReference>
<dbReference type="GO" id="GO:0006351">
    <property type="term" value="P:DNA-templated transcription"/>
    <property type="evidence" value="ECO:0007669"/>
    <property type="project" value="InterPro"/>
</dbReference>
<dbReference type="Pfam" id="PF04082">
    <property type="entry name" value="Fungal_trans"/>
    <property type="match status" value="1"/>
</dbReference>
<comment type="caution">
    <text evidence="8">The sequence shown here is derived from an EMBL/GenBank/DDBJ whole genome shotgun (WGS) entry which is preliminary data.</text>
</comment>
<dbReference type="PANTHER" id="PTHR47338:SF29">
    <property type="entry name" value="ZN(2)-C6 FUNGAL-TYPE DOMAIN-CONTAINING PROTEIN"/>
    <property type="match status" value="1"/>
</dbReference>
<feature type="region of interest" description="Disordered" evidence="6">
    <location>
        <begin position="120"/>
        <end position="165"/>
    </location>
</feature>
<dbReference type="GO" id="GO:0005634">
    <property type="term" value="C:nucleus"/>
    <property type="evidence" value="ECO:0007669"/>
    <property type="project" value="UniProtKB-SubCell"/>
</dbReference>
<organism evidence="8 9">
    <name type="scientific">Suillus subaureus</name>
    <dbReference type="NCBI Taxonomy" id="48587"/>
    <lineage>
        <taxon>Eukaryota</taxon>
        <taxon>Fungi</taxon>
        <taxon>Dikarya</taxon>
        <taxon>Basidiomycota</taxon>
        <taxon>Agaricomycotina</taxon>
        <taxon>Agaricomycetes</taxon>
        <taxon>Agaricomycetidae</taxon>
        <taxon>Boletales</taxon>
        <taxon>Suillineae</taxon>
        <taxon>Suillaceae</taxon>
        <taxon>Suillus</taxon>
    </lineage>
</organism>
<comment type="subcellular location">
    <subcellularLocation>
        <location evidence="1">Nucleus</location>
    </subcellularLocation>
</comment>
<dbReference type="InterPro" id="IPR007219">
    <property type="entry name" value="XnlR_reg_dom"/>
</dbReference>
<dbReference type="AlphaFoldDB" id="A0A9P7JJ59"/>
<keyword evidence="5" id="KW-0539">Nucleus</keyword>
<proteinExistence type="predicted"/>
<keyword evidence="9" id="KW-1185">Reference proteome</keyword>
<dbReference type="EMBL" id="JABBWG010000002">
    <property type="protein sequence ID" value="KAG1826043.1"/>
    <property type="molecule type" value="Genomic_DNA"/>
</dbReference>
<dbReference type="OrthoDB" id="39175at2759"/>
<dbReference type="InterPro" id="IPR036864">
    <property type="entry name" value="Zn2-C6_fun-type_DNA-bd_sf"/>
</dbReference>
<evidence type="ECO:0000259" key="7">
    <source>
        <dbReference type="SMART" id="SM00906"/>
    </source>
</evidence>
<dbReference type="GO" id="GO:0003677">
    <property type="term" value="F:DNA binding"/>
    <property type="evidence" value="ECO:0007669"/>
    <property type="project" value="InterPro"/>
</dbReference>
<name>A0A9P7JJ59_9AGAM</name>